<dbReference type="RefSeq" id="YP_009796641.1">
    <property type="nucleotide sequence ID" value="NC_047902.1"/>
</dbReference>
<keyword evidence="2" id="KW-1185">Reference proteome</keyword>
<protein>
    <submittedName>
        <fullName evidence="1">Uncharacterized protein</fullName>
    </submittedName>
</protein>
<accession>A0A2I6PI24</accession>
<dbReference type="KEGG" id="vg:54987031"/>
<name>A0A2I6PI24_9CAUD</name>
<dbReference type="GeneID" id="54987031"/>
<reference evidence="2" key="1">
    <citation type="submission" date="2017-11" db="EMBL/GenBank/DDBJ databases">
        <title>Genome sequence and characterization of the novel virulent phage PMBT3 infecting Pseudomonas sp.</title>
        <authorList>
            <person name="Koberg S."/>
            <person name="Brinks E."/>
            <person name="Heller K.J."/>
            <person name="Neve H."/>
            <person name="Franz C.M.A.P."/>
        </authorList>
    </citation>
    <scope>NUCLEOTIDE SEQUENCE [LARGE SCALE GENOMIC DNA]</scope>
</reference>
<evidence type="ECO:0000313" key="2">
    <source>
        <dbReference type="Proteomes" id="UP000240704"/>
    </source>
</evidence>
<proteinExistence type="predicted"/>
<organism evidence="1 2">
    <name type="scientific">Pseudomonas phage PMBT3</name>
    <dbReference type="NCBI Taxonomy" id="2059856"/>
    <lineage>
        <taxon>Viruses</taxon>
        <taxon>Duplodnaviria</taxon>
        <taxon>Heunggongvirae</taxon>
        <taxon>Uroviricota</taxon>
        <taxon>Caudoviricetes</taxon>
        <taxon>Maxrubnervirus</taxon>
        <taxon>Maxrubnervirus PMBT3</taxon>
    </lineage>
</organism>
<dbReference type="EMBL" id="MG596799">
    <property type="protein sequence ID" value="AUM59692.1"/>
    <property type="molecule type" value="Genomic_DNA"/>
</dbReference>
<evidence type="ECO:0000313" key="1">
    <source>
        <dbReference type="EMBL" id="AUM59692.1"/>
    </source>
</evidence>
<dbReference type="Proteomes" id="UP000240704">
    <property type="component" value="Segment"/>
</dbReference>
<sequence>MDTETVRVTWTTDVEVKLGTLDRDIAQSVAEGYFQPRIANGEPDSACVFKVDGREVDLSTPRTLQLDLAEASERVLAEFQSIEDSGDRGDFGIYKMSSVIALKSLIAKAQEGS</sequence>